<name>A0A7J6SGX8_PEROL</name>
<dbReference type="GO" id="GO:0006412">
    <property type="term" value="P:translation"/>
    <property type="evidence" value="ECO:0007669"/>
    <property type="project" value="InterPro"/>
</dbReference>
<dbReference type="EMBL" id="JABANM010014980">
    <property type="protein sequence ID" value="KAF4731812.1"/>
    <property type="molecule type" value="Genomic_DNA"/>
</dbReference>
<feature type="region of interest" description="Disordered" evidence="4">
    <location>
        <begin position="81"/>
        <end position="112"/>
    </location>
</feature>
<dbReference type="InterPro" id="IPR001684">
    <property type="entry name" value="Ribosomal_bL27"/>
</dbReference>
<evidence type="ECO:0000313" key="6">
    <source>
        <dbReference type="Proteomes" id="UP000574390"/>
    </source>
</evidence>
<dbReference type="GO" id="GO:0003735">
    <property type="term" value="F:structural constituent of ribosome"/>
    <property type="evidence" value="ECO:0007669"/>
    <property type="project" value="InterPro"/>
</dbReference>
<evidence type="ECO:0000256" key="3">
    <source>
        <dbReference type="ARBA" id="ARBA00023274"/>
    </source>
</evidence>
<evidence type="ECO:0000256" key="4">
    <source>
        <dbReference type="SAM" id="MobiDB-lite"/>
    </source>
</evidence>
<feature type="non-terminal residue" evidence="5">
    <location>
        <position position="387"/>
    </location>
</feature>
<dbReference type="GO" id="GO:0005762">
    <property type="term" value="C:mitochondrial large ribosomal subunit"/>
    <property type="evidence" value="ECO:0007669"/>
    <property type="project" value="TreeGrafter"/>
</dbReference>
<sequence>VLPQKNIPTQASALFPSSHVYNVAAATTPLGGTATPSGGTTMAINPSEMEADDQTLSADFIRKQLLEHEDRERAAMAAAGYKTTEGSSSMAPTPTLSTPQTAPGQAEKRQRKKHKKINFLASPMNFLARAGSRRVGGMGLLALCPHSRVSLWMLEPWQTQIRCKVTKQQAYDKPADTSPFTRRFSDKPHIGMKALSSEYVEASRIIVKQRHYISKNPGSTRKRNFKFYPGENVVVTKTTSLKAAVSGRVKYTYDPEKERFYANVLPEPREELLREDLWRYRTEFITSIEDNKLLVQLRQKAYWVLSGFCGAQREMMENQSKPEANMSKVSLEAIWYDEWNNPCIRDPLIIEPHPYPLKGEQLKKYLKGELQVTDPRAHEFIGESAQR</sequence>
<reference evidence="5 6" key="1">
    <citation type="submission" date="2020-04" db="EMBL/GenBank/DDBJ databases">
        <title>Perkinsus olseni comparative genomics.</title>
        <authorList>
            <person name="Bogema D.R."/>
        </authorList>
    </citation>
    <scope>NUCLEOTIDE SEQUENCE [LARGE SCALE GENOMIC DNA]</scope>
    <source>
        <strain evidence="5">ATCC PRA-205</strain>
    </source>
</reference>
<evidence type="ECO:0000313" key="5">
    <source>
        <dbReference type="EMBL" id="KAF4731812.1"/>
    </source>
</evidence>
<dbReference type="SUPFAM" id="SSF110324">
    <property type="entry name" value="Ribosomal L27 protein-like"/>
    <property type="match status" value="1"/>
</dbReference>
<dbReference type="PANTHER" id="PTHR15893">
    <property type="entry name" value="RIBOSOMAL PROTEIN L27"/>
    <property type="match status" value="1"/>
</dbReference>
<protein>
    <submittedName>
        <fullName evidence="5">Uncharacterized protein</fullName>
    </submittedName>
</protein>
<comment type="similarity">
    <text evidence="1">Belongs to the bacterial ribosomal protein bL27 family.</text>
</comment>
<feature type="compositionally biased region" description="Polar residues" evidence="4">
    <location>
        <begin position="84"/>
        <end position="103"/>
    </location>
</feature>
<organism evidence="5 6">
    <name type="scientific">Perkinsus olseni</name>
    <name type="common">Perkinsus atlanticus</name>
    <dbReference type="NCBI Taxonomy" id="32597"/>
    <lineage>
        <taxon>Eukaryota</taxon>
        <taxon>Sar</taxon>
        <taxon>Alveolata</taxon>
        <taxon>Perkinsozoa</taxon>
        <taxon>Perkinsea</taxon>
        <taxon>Perkinsida</taxon>
        <taxon>Perkinsidae</taxon>
        <taxon>Perkinsus</taxon>
    </lineage>
</organism>
<dbReference type="AlphaFoldDB" id="A0A7J6SGX8"/>
<comment type="caution">
    <text evidence="5">The sequence shown here is derived from an EMBL/GenBank/DDBJ whole genome shotgun (WGS) entry which is preliminary data.</text>
</comment>
<dbReference type="Proteomes" id="UP000574390">
    <property type="component" value="Unassembled WGS sequence"/>
</dbReference>
<gene>
    <name evidence="5" type="ORF">FOZ62_029077</name>
</gene>
<accession>A0A7J6SGX8</accession>
<keyword evidence="3" id="KW-0687">Ribonucleoprotein</keyword>
<dbReference type="PANTHER" id="PTHR15893:SF0">
    <property type="entry name" value="LARGE RIBOSOMAL SUBUNIT PROTEIN BL27M"/>
    <property type="match status" value="1"/>
</dbReference>
<dbReference type="Pfam" id="PF01016">
    <property type="entry name" value="Ribosomal_L27"/>
    <property type="match status" value="1"/>
</dbReference>
<evidence type="ECO:0000256" key="2">
    <source>
        <dbReference type="ARBA" id="ARBA00022980"/>
    </source>
</evidence>
<proteinExistence type="inferred from homology"/>
<evidence type="ECO:0000256" key="1">
    <source>
        <dbReference type="ARBA" id="ARBA00010797"/>
    </source>
</evidence>
<dbReference type="Gene3D" id="2.40.50.100">
    <property type="match status" value="1"/>
</dbReference>
<keyword evidence="2" id="KW-0689">Ribosomal protein</keyword>